<dbReference type="InterPro" id="IPR012340">
    <property type="entry name" value="NA-bd_OB-fold"/>
</dbReference>
<dbReference type="Gene3D" id="3.30.470.30">
    <property type="entry name" value="DNA ligase/mRNA capping enzyme"/>
    <property type="match status" value="1"/>
</dbReference>
<protein>
    <recommendedName>
        <fullName evidence="11">DNA ligase IV</fullName>
    </recommendedName>
    <alternativeName>
        <fullName evidence="10">Polydeoxyribonucleotide synthase [ATP] 4</fullName>
    </alternativeName>
</protein>
<dbReference type="InterPro" id="IPR029710">
    <property type="entry name" value="LIG4"/>
</dbReference>
<dbReference type="SUPFAM" id="SSF117018">
    <property type="entry name" value="ATP-dependent DNA ligase DNA-binding domain"/>
    <property type="match status" value="1"/>
</dbReference>
<comment type="caution">
    <text evidence="15">The sequence shown here is derived from an EMBL/GenBank/DDBJ whole genome shotgun (WGS) entry which is preliminary data.</text>
</comment>
<evidence type="ECO:0000259" key="14">
    <source>
        <dbReference type="PROSITE" id="PS50172"/>
    </source>
</evidence>
<keyword evidence="8" id="KW-0233">DNA recombination</keyword>
<evidence type="ECO:0000256" key="9">
    <source>
        <dbReference type="ARBA" id="ARBA00023242"/>
    </source>
</evidence>
<evidence type="ECO:0000259" key="13">
    <source>
        <dbReference type="PROSITE" id="PS50160"/>
    </source>
</evidence>
<evidence type="ECO:0000256" key="4">
    <source>
        <dbReference type="ARBA" id="ARBA00022598"/>
    </source>
</evidence>
<evidence type="ECO:0000256" key="2">
    <source>
        <dbReference type="ARBA" id="ARBA00004123"/>
    </source>
</evidence>
<dbReference type="GO" id="GO:0032807">
    <property type="term" value="C:DNA ligase IV complex"/>
    <property type="evidence" value="ECO:0007669"/>
    <property type="project" value="TreeGrafter"/>
</dbReference>
<dbReference type="GO" id="GO:0003677">
    <property type="term" value="F:DNA binding"/>
    <property type="evidence" value="ECO:0007669"/>
    <property type="project" value="InterPro"/>
</dbReference>
<dbReference type="PROSITE" id="PS50160">
    <property type="entry name" value="DNA_LIGASE_A3"/>
    <property type="match status" value="1"/>
</dbReference>
<comment type="subcellular location">
    <subcellularLocation>
        <location evidence="2">Nucleus</location>
    </subcellularLocation>
</comment>
<gene>
    <name evidence="15" type="ORF">DYB34_001019</name>
</gene>
<keyword evidence="7" id="KW-0067">ATP-binding</keyword>
<evidence type="ECO:0000313" key="16">
    <source>
        <dbReference type="Proteomes" id="UP000283543"/>
    </source>
</evidence>
<keyword evidence="5" id="KW-0677">Repeat</keyword>
<keyword evidence="4" id="KW-0436">Ligase</keyword>
<accession>A0A418C073</accession>
<dbReference type="InterPro" id="IPR012310">
    <property type="entry name" value="DNA_ligase_ATP-dep_cent"/>
</dbReference>
<dbReference type="Gene3D" id="2.40.50.140">
    <property type="entry name" value="Nucleic acid-binding proteins"/>
    <property type="match status" value="1"/>
</dbReference>
<dbReference type="InterPro" id="IPR036420">
    <property type="entry name" value="BRCT_dom_sf"/>
</dbReference>
<dbReference type="GO" id="GO:0006310">
    <property type="term" value="P:DNA recombination"/>
    <property type="evidence" value="ECO:0007669"/>
    <property type="project" value="UniProtKB-KW"/>
</dbReference>
<dbReference type="Proteomes" id="UP000283543">
    <property type="component" value="Unassembled WGS sequence"/>
</dbReference>
<dbReference type="InterPro" id="IPR036599">
    <property type="entry name" value="DNA_ligase_N_sf"/>
</dbReference>
<comment type="similarity">
    <text evidence="3">Belongs to the ATP-dependent DNA ligase family.</text>
</comment>
<dbReference type="PROSITE" id="PS50172">
    <property type="entry name" value="BRCT"/>
    <property type="match status" value="2"/>
</dbReference>
<keyword evidence="9" id="KW-0539">Nucleus</keyword>
<dbReference type="Gene3D" id="1.10.3260.10">
    <property type="entry name" value="DNA ligase, ATP-dependent, N-terminal domain"/>
    <property type="match status" value="1"/>
</dbReference>
<organism evidence="15 16">
    <name type="scientific">Aphanomyces astaci</name>
    <name type="common">Crayfish plague agent</name>
    <dbReference type="NCBI Taxonomy" id="112090"/>
    <lineage>
        <taxon>Eukaryota</taxon>
        <taxon>Sar</taxon>
        <taxon>Stramenopiles</taxon>
        <taxon>Oomycota</taxon>
        <taxon>Saprolegniomycetes</taxon>
        <taxon>Saprolegniales</taxon>
        <taxon>Verrucalvaceae</taxon>
        <taxon>Aphanomyces</taxon>
    </lineage>
</organism>
<feature type="region of interest" description="Disordered" evidence="12">
    <location>
        <begin position="520"/>
        <end position="543"/>
    </location>
</feature>
<feature type="domain" description="BRCT" evidence="14">
    <location>
        <begin position="761"/>
        <end position="834"/>
    </location>
</feature>
<comment type="cofactor">
    <cofactor evidence="1">
        <name>Mg(2+)</name>
        <dbReference type="ChEBI" id="CHEBI:18420"/>
    </cofactor>
</comment>
<dbReference type="VEuPathDB" id="FungiDB:H257_08604"/>
<dbReference type="EMBL" id="QUTB01004872">
    <property type="protein sequence ID" value="RHY59179.1"/>
    <property type="molecule type" value="Genomic_DNA"/>
</dbReference>
<dbReference type="Pfam" id="PF01068">
    <property type="entry name" value="DNA_ligase_A_M"/>
    <property type="match status" value="1"/>
</dbReference>
<dbReference type="GO" id="GO:0003910">
    <property type="term" value="F:DNA ligase (ATP) activity"/>
    <property type="evidence" value="ECO:0007669"/>
    <property type="project" value="InterPro"/>
</dbReference>
<dbReference type="GO" id="GO:0005524">
    <property type="term" value="F:ATP binding"/>
    <property type="evidence" value="ECO:0007669"/>
    <property type="project" value="UniProtKB-KW"/>
</dbReference>
<evidence type="ECO:0000256" key="1">
    <source>
        <dbReference type="ARBA" id="ARBA00001946"/>
    </source>
</evidence>
<keyword evidence="6" id="KW-0547">Nucleotide-binding</keyword>
<reference evidence="15 16" key="1">
    <citation type="submission" date="2018-08" db="EMBL/GenBank/DDBJ databases">
        <title>Aphanomyces genome sequencing and annotation.</title>
        <authorList>
            <person name="Minardi D."/>
            <person name="Oidtmann B."/>
            <person name="Van Der Giezen M."/>
            <person name="Studholme D.J."/>
        </authorList>
    </citation>
    <scope>NUCLEOTIDE SEQUENCE [LARGE SCALE GENOMIC DNA]</scope>
    <source>
        <strain evidence="15 16">Si</strain>
    </source>
</reference>
<evidence type="ECO:0000256" key="8">
    <source>
        <dbReference type="ARBA" id="ARBA00023172"/>
    </source>
</evidence>
<dbReference type="SUPFAM" id="SSF52113">
    <property type="entry name" value="BRCT domain"/>
    <property type="match status" value="2"/>
</dbReference>
<evidence type="ECO:0000256" key="12">
    <source>
        <dbReference type="SAM" id="MobiDB-lite"/>
    </source>
</evidence>
<dbReference type="GO" id="GO:0006303">
    <property type="term" value="P:double-strand break repair via nonhomologous end joining"/>
    <property type="evidence" value="ECO:0007669"/>
    <property type="project" value="TreeGrafter"/>
</dbReference>
<feature type="domain" description="BRCT" evidence="14">
    <location>
        <begin position="573"/>
        <end position="664"/>
    </location>
</feature>
<evidence type="ECO:0000256" key="3">
    <source>
        <dbReference type="ARBA" id="ARBA00007572"/>
    </source>
</evidence>
<dbReference type="PANTHER" id="PTHR45997:SF1">
    <property type="entry name" value="DNA LIGASE 4"/>
    <property type="match status" value="1"/>
</dbReference>
<evidence type="ECO:0000256" key="5">
    <source>
        <dbReference type="ARBA" id="ARBA00022737"/>
    </source>
</evidence>
<dbReference type="Gene3D" id="3.40.50.10190">
    <property type="entry name" value="BRCT domain"/>
    <property type="match status" value="2"/>
</dbReference>
<sequence>MEAVVGTSKPEAKVKLIFSDSFRKSFGHATLYPLLRLLCPHLDRERTYKLKEKKIAMMYVDLLGLSPTSSDGKKLLHWTDPTIVTSRAVGDFAMVLQEVMQFRTVKPRADEAPLTVKDVNAMLDTLSGQDKDAQKTVFLHIVTHCSADEQKWLVRIIIKDMKIGLRHERVLQFIHPDAVCQELTNSMVRYVPQIQPFQVFTPMLAKRVTFGDCTKAMNGNDFYMEPKLDGERITCHLQQSSSSNTTQRHMQLFSRNGVNYSDKYGPCIEAYVQAQVRLSILSCSCLPLSARLTLLDRILKSVDHRVVRIEQTLVRSTMTAQERHDVVMADVDAKLAAGFEGLCIWIKLKPDYAGMTQHLDVLVLGGYYGEGQRRGGAVSHFLLGVLQHPIDPNHVPKDIPVVSFCKVGTGYSLEELDTLRVQLAPHWRPWEPISDKRPAHFRGWAPKGDVRPDVWLPPDQSVCMEVYGFELTYSTQFQTGLTLRFPRLKAIRYDKQWHECLTLSQLNALKGQQLGQKKRAVDVVMGEQKPKKRKNDAERRRSTLDRGHVGVSIEYSQANMDIVEAQSTIFQVGLTFCVLPGKYDAKGVTKATIEQLLFANAATITQNPHPKLHDPQTTVIVAASADGVRVGNYIKQATYNVVYVDWILRCVQTQVRFVQEPWKATDYVFANPETTATLKTLYDRYSDSFTTPVTADDLATILSSAAAFATIDMSMGWQRMLMDQEDEIQEAMETSGNFLWRCVVYVDMADDVHMHHVAQCVRLYGGVVEPAIVSTVTHVVLPDGTRTAERLDAVRPGIQQLRRSGGREPVVTTAKWVRACVEALEQVAVDAQFHIPC</sequence>
<dbReference type="SUPFAM" id="SSF56091">
    <property type="entry name" value="DNA ligase/mRNA capping enzyme, catalytic domain"/>
    <property type="match status" value="1"/>
</dbReference>
<dbReference type="InterPro" id="IPR016059">
    <property type="entry name" value="DNA_ligase_ATP-dep_CS"/>
</dbReference>
<dbReference type="Pfam" id="PF04679">
    <property type="entry name" value="DNA_ligase_A_C"/>
    <property type="match status" value="1"/>
</dbReference>
<evidence type="ECO:0000313" key="15">
    <source>
        <dbReference type="EMBL" id="RHY59179.1"/>
    </source>
</evidence>
<dbReference type="InterPro" id="IPR012309">
    <property type="entry name" value="DNA_ligase_ATP-dep_C"/>
</dbReference>
<evidence type="ECO:0000256" key="10">
    <source>
        <dbReference type="ARBA" id="ARBA00030676"/>
    </source>
</evidence>
<dbReference type="InterPro" id="IPR012308">
    <property type="entry name" value="DNA_ligase_ATP-dep_N"/>
</dbReference>
<dbReference type="Pfam" id="PF04675">
    <property type="entry name" value="DNA_ligase_A_N"/>
    <property type="match status" value="1"/>
</dbReference>
<dbReference type="CDD" id="cd07968">
    <property type="entry name" value="OBF_DNA_ligase_IV"/>
    <property type="match status" value="1"/>
</dbReference>
<evidence type="ECO:0000256" key="11">
    <source>
        <dbReference type="ARBA" id="ARBA00031942"/>
    </source>
</evidence>
<feature type="domain" description="ATP-dependent DNA ligase family profile" evidence="13">
    <location>
        <begin position="310"/>
        <end position="387"/>
    </location>
</feature>
<dbReference type="CDD" id="cd00027">
    <property type="entry name" value="BRCT"/>
    <property type="match status" value="1"/>
</dbReference>
<dbReference type="InterPro" id="IPR001357">
    <property type="entry name" value="BRCT_dom"/>
</dbReference>
<dbReference type="PANTHER" id="PTHR45997">
    <property type="entry name" value="DNA LIGASE 4"/>
    <property type="match status" value="1"/>
</dbReference>
<dbReference type="GO" id="GO:0006297">
    <property type="term" value="P:nucleotide-excision repair, DNA gap filling"/>
    <property type="evidence" value="ECO:0007669"/>
    <property type="project" value="TreeGrafter"/>
</dbReference>
<evidence type="ECO:0000256" key="6">
    <source>
        <dbReference type="ARBA" id="ARBA00022741"/>
    </source>
</evidence>
<proteinExistence type="inferred from homology"/>
<dbReference type="SUPFAM" id="SSF50249">
    <property type="entry name" value="Nucleic acid-binding proteins"/>
    <property type="match status" value="1"/>
</dbReference>
<dbReference type="PROSITE" id="PS00697">
    <property type="entry name" value="DNA_LIGASE_A1"/>
    <property type="match status" value="1"/>
</dbReference>
<dbReference type="AlphaFoldDB" id="A0A418C073"/>
<evidence type="ECO:0000256" key="7">
    <source>
        <dbReference type="ARBA" id="ARBA00022840"/>
    </source>
</evidence>
<name>A0A418C073_APHAT</name>